<name>A0ABP1FSI4_9CHLO</name>
<dbReference type="InterPro" id="IPR032436">
    <property type="entry name" value="URB1_C"/>
</dbReference>
<gene>
    <name evidence="4" type="primary">g3170</name>
    <name evidence="4" type="ORF">VP750_LOCUS2706</name>
</gene>
<dbReference type="InterPro" id="IPR021714">
    <property type="entry name" value="URB1_N"/>
</dbReference>
<feature type="compositionally biased region" description="Basic residues" evidence="1">
    <location>
        <begin position="890"/>
        <end position="899"/>
    </location>
</feature>
<feature type="domain" description="URB1 C-terminal" evidence="3">
    <location>
        <begin position="1814"/>
        <end position="2004"/>
    </location>
</feature>
<feature type="compositionally biased region" description="Basic and acidic residues" evidence="1">
    <location>
        <begin position="534"/>
        <end position="543"/>
    </location>
</feature>
<accession>A0ABP1FSI4</accession>
<dbReference type="InterPro" id="IPR016024">
    <property type="entry name" value="ARM-type_fold"/>
</dbReference>
<dbReference type="Pfam" id="PF16201">
    <property type="entry name" value="NopRA1"/>
    <property type="match status" value="1"/>
</dbReference>
<comment type="caution">
    <text evidence="4">The sequence shown here is derived from an EMBL/GenBank/DDBJ whole genome shotgun (WGS) entry which is preliminary data.</text>
</comment>
<feature type="region of interest" description="Disordered" evidence="1">
    <location>
        <begin position="509"/>
        <end position="550"/>
    </location>
</feature>
<dbReference type="Proteomes" id="UP001497392">
    <property type="component" value="Unassembled WGS sequence"/>
</dbReference>
<feature type="compositionally biased region" description="Polar residues" evidence="1">
    <location>
        <begin position="874"/>
        <end position="886"/>
    </location>
</feature>
<evidence type="ECO:0000313" key="5">
    <source>
        <dbReference type="Proteomes" id="UP001497392"/>
    </source>
</evidence>
<protein>
    <submittedName>
        <fullName evidence="4">G3170 protein</fullName>
    </submittedName>
</protein>
<feature type="domain" description="URB1 N-terminal" evidence="2">
    <location>
        <begin position="56"/>
        <end position="385"/>
    </location>
</feature>
<evidence type="ECO:0000313" key="4">
    <source>
        <dbReference type="EMBL" id="CAL5221047.1"/>
    </source>
</evidence>
<keyword evidence="5" id="KW-1185">Reference proteome</keyword>
<organism evidence="4 5">
    <name type="scientific">Coccomyxa viridis</name>
    <dbReference type="NCBI Taxonomy" id="1274662"/>
    <lineage>
        <taxon>Eukaryota</taxon>
        <taxon>Viridiplantae</taxon>
        <taxon>Chlorophyta</taxon>
        <taxon>core chlorophytes</taxon>
        <taxon>Trebouxiophyceae</taxon>
        <taxon>Trebouxiophyceae incertae sedis</taxon>
        <taxon>Coccomyxaceae</taxon>
        <taxon>Coccomyxa</taxon>
    </lineage>
</organism>
<evidence type="ECO:0000259" key="3">
    <source>
        <dbReference type="Pfam" id="PF16201"/>
    </source>
</evidence>
<reference evidence="4 5" key="1">
    <citation type="submission" date="2024-06" db="EMBL/GenBank/DDBJ databases">
        <authorList>
            <person name="Kraege A."/>
            <person name="Thomma B."/>
        </authorList>
    </citation>
    <scope>NUCLEOTIDE SEQUENCE [LARGE SCALE GENOMIC DNA]</scope>
</reference>
<evidence type="ECO:0000256" key="1">
    <source>
        <dbReference type="SAM" id="MobiDB-lite"/>
    </source>
</evidence>
<dbReference type="PANTHER" id="PTHR13500">
    <property type="entry name" value="NUCLEOLAR PRERIBOSOMAL-ASSOCIATED PROTEIN 1"/>
    <property type="match status" value="1"/>
</dbReference>
<sequence>MAQIATPDLDKILEALRAVRDPSINVQGLEALRRALRSSGGAAILAELLSRSPDLAELLGIWEAQLTAKIDEVIVALLLLLAEMLPLLASLPGQEQTGASVDLVLYLIDRRLKALYFYLSSDSKPKSCAALVLLSAVARHSVQSARQLAHHFDFSLSSLAKLCRLPREKKDEGGEEAHTRLLEAWQAQEPMQRPTASLFVEFALSFLAHADAALLQCLLPVRVLWSGLLSQLASFPPVTVQQILGAIRDRVLSLGSDVPASLRAQPFSNTALAQIATVAAWDTEGAPAETASCAAAAQQILFAVLTHSSHGIAPPVDAGLGAFSQDNHPSRRRVLRLLHTLKVTSVGAHYDLLLSVARQRPDLASAYLASCQLSLDPKPGLRWMAGSSLLGSLIQLSPDVDFWALASRQARPQGLPSQLLSAQIRRIFPAPLSKGILTKGLQNSNGLVQQATLSTLCSMLGVLERTLSSLDQAQGHAQKDYNNFLPSQHTTDEVDSGLMSSTVLGPLVSQSTMPEEGAPELGDKFPDDPDEPETDRATMDQHNAEPQNSPKFSAAQDLEQAAAAARLGAWRSLCARLRSAAAAKLPDLQTLMALYTQLPQSQGAAQAINDADPGPAELSGSDLILLHLFKVLEGYMRCLPGMCVEARFNAWQLLPQDASMHPSLQHAVLSVLQASLESTQGAAAGALQATAEQLASLLQLLQHKPAGSAVHELAYGAAQSYLQQTIGFDNLAEVHLWLDSLPRMSTTEDSAREIAAVAKFLAEAIALLLRKPQEMWELQQGITYAASPLQQPEASLLPITALRQAIRVAGSSKMPEGTITAICSYVTGVLELLLRVQADRRPLSTVVCKIIESRGSLSAADSLPAGIQGDAQAECTSATDHQTLGSAKQHAQKPAKRQRTGASSISPGQTASGMRGADSQNGAPVSADKAKKGSGGKRVREEMMPGRELASQQEGARAAWELLQQLHAVAEGREALPEASCSRSGDSGGIRALSRVIDRLPGVDYNTLTESIAKVPVRQRAVPALALVCALSSKAMQPVAAGLFQGLRSCLLEREGGKIHRDRPALLTAVLKHPSMLGCYLAGSEPDEQHSTVASCTAELLAQILDHAQAAEGAGSGSISSAWSEVLAASKPYLSRTLQLLEKVAASHSLKGCYQARAPYLLLARHLPFKPAAAAAAALLGPQKQEGNRDADTWRTAHGVEVAAGLLKHAAVRADPVAALSQVSSPGLLSRFAGGIHLYPKAAEGLVDLLKTHVLAQGLLSWQLAGQADAILKSALASLSHPRCQLAAILLRALPLDQSEALRLLSQVVPGMRLEDFAMLLPVLRVLLETEASHRSEQTSSQILDAAAKVLSEWITDSNPKLGGTISSEAADNLVQHAVPVLELCLRWRPADDGQMLRLLRQLASAEAWSRTEPELAAPGSSSPAQKVALCSHLVSKLAAGDAPPQPAGDAVACFGAAVLTATARLIRRQDAEGAGKALLRQLEGTVGGLLPELLCKQPLQFWQQDTQSTFLAALQKFAIAVLRHRYRSTEHLCLLKSLLAGLLHGPSSCPAAAEPAADLAELIVMHSDFQPLMAQSSVEPLPAAATQLAVPLTSLLPFVTVHDDTQQEAVTAKQAMLELLAVLADSTRTASARLAAHWESLMPAFLVGYGATLRSTDQATLRLLCILNAARKAQLVPAQHDEEAHVSGLQAWGTEGAAGIGFVFGGAAKTLHEMGLLSSSPEHATRRAKALKDALAIDVRRCSLTVVHWPEEHLQHFSELMSAGEESNGRALQVQQYAVHSAAYDPAFLLPFSLQVIRERLLSCLEVATSGLLAVVLRGLACGSAAFRSYSYEALALYNEALEQSNFREKTQLSMLMSLIRQSIQEPLQRLPALTVVYLAEASCALTHPGCDLFPAVSRHLSRKPSLDLQEAPLLKQLLSSSSPEQAAERLWLVRLLAAGFQDQTDGDIFRRQFVAELLMSIHDSALADAELATAIEGVICNICTRAPTYAADLVQQAGLVSWLSATIASKLQLHREPDAMRVDTSRAPAVYAVQRLLEALQALLNAKEWRTAAQVGSLGALDVYAEAASCLLIALAESRKGWWTVPGAAAVVQYALDVQLHINISWDREMSQPEWQPWTSLTTLFSDQEAIPGAHRALLLQLVLASPHPLEGGSRSFLAIARWALEVAHGLCQHAACSQAVTGSLQGGITMQEKSPPHARHPAAQPESCSLAAQVLPWLALCLAAQASAPSPAMAATAFSVEADRSGSLVAAQQTRGLLQEDEAASQIAERVVHLYYALGQELRDLTASAAAFALAQLLQPDIRARLMGTAATEGQGRAQWRFLLGNTLLRMLSHLKLDQDQLQMWQQVARDRHALSRAASKESCHVGVEKQAAMEMLLMLLPEFCMQQAPVLTSQILRKWESGSAGLLKQKLAELEFRHASAVGVVLQSWNSQALTEMRYTHSLAD</sequence>
<feature type="compositionally biased region" description="Polar residues" evidence="1">
    <location>
        <begin position="900"/>
        <end position="923"/>
    </location>
</feature>
<dbReference type="EMBL" id="CAXHTA020000004">
    <property type="protein sequence ID" value="CAL5221047.1"/>
    <property type="molecule type" value="Genomic_DNA"/>
</dbReference>
<dbReference type="InterPro" id="IPR039844">
    <property type="entry name" value="URB1"/>
</dbReference>
<dbReference type="Pfam" id="PF11707">
    <property type="entry name" value="Npa1"/>
    <property type="match status" value="1"/>
</dbReference>
<proteinExistence type="predicted"/>
<evidence type="ECO:0000259" key="2">
    <source>
        <dbReference type="Pfam" id="PF11707"/>
    </source>
</evidence>
<dbReference type="SUPFAM" id="SSF48371">
    <property type="entry name" value="ARM repeat"/>
    <property type="match status" value="1"/>
</dbReference>
<dbReference type="PANTHER" id="PTHR13500:SF0">
    <property type="entry name" value="NUCLEOLAR PRE-RIBOSOMAL-ASSOCIATED PROTEIN 1"/>
    <property type="match status" value="1"/>
</dbReference>
<feature type="region of interest" description="Disordered" evidence="1">
    <location>
        <begin position="874"/>
        <end position="949"/>
    </location>
</feature>